<sequence length="834" mass="89477">MTPTALSTDGAAETRRTRRAVGLMAAVLVALVAGVTAWLLHSLREEALREARGAVERQVAGAEAALNRSLLGLDLLLAGHDSTLQPAWTPTGLDEARARQLLYATVRQNLSLRDVALIDEQGRVRVSAQALDGRPPMQPPADWLSGLRQQAVPQLRVSAPVQTFATAERVLYLARPLIDPGGRRWFIVAEWPAAVAASILGPNAEEGGICLTLERDDGLLMAVAPPQDALLGSQLARPLGTLKTGGEAQEVEGRLRGEPALVAARPLLYQGLLVSAGLSQAAALQEGELTRRLVVAVAALFSLALIGAAVAADHYLRGLARARAETQRTKDSLERALSAMGDGFLLCDAQDRVVVWNQRYEELFPWLKPVLAPGVDFERLALTGALALMPDASQADQQGWVQMRLAVHRQREGGYEQELPDGRVIHAVERRTPEGGVVSVFRDITRNERELARAKQAAEAANEAKSRFLAAMSHEIRTPLNAVLGMNSLLLNTPLSDEQRRCAELIHGSGQTLLALINDILDLSKVEAGHLTLELADVDLARTVDEVASLLRLRAQAKGLALDLVVAPGLPERLRADASRLRQVLFNLLGNALKFTDHGRISVELGHQWLPDGRCEVSIAVRDTGIGIVPELLPRLFTRFTQGDSGASRRYGGSGLGLAISREIVHLMGGRIDVQSAPGVGSCFTVLLPLQPSTEAADALPQGAGGASALRAPLRILVAEDNAVNQILIQAMLDQLGHPCTIVADGLEVLREVQAEPYDLVLMDVQMPRMDGESATRAIRALPPPLSRIPIIAMTANAMVEDRAAHLAAGMDDHVSKPLDLGLLAAAIERARRG</sequence>
<feature type="modified residue" description="4-aspartylphosphate" evidence="15">
    <location>
        <position position="764"/>
    </location>
</feature>
<keyword evidence="7" id="KW-0418">Kinase</keyword>
<comment type="function">
    <text evidence="11">Member of the two-component regulatory system BvgS/BvgA. Phosphorylates BvgA via a four-step phosphorelay in response to environmental signals.</text>
</comment>
<evidence type="ECO:0000259" key="18">
    <source>
        <dbReference type="PROSITE" id="PS50110"/>
    </source>
</evidence>
<proteinExistence type="predicted"/>
<dbReference type="InterPro" id="IPR005467">
    <property type="entry name" value="His_kinase_dom"/>
</dbReference>
<comment type="catalytic activity">
    <reaction evidence="1">
        <text>ATP + protein L-histidine = ADP + protein N-phospho-L-histidine.</text>
        <dbReference type="EC" id="2.7.13.3"/>
    </reaction>
</comment>
<evidence type="ECO:0000256" key="14">
    <source>
        <dbReference type="ARBA" id="ARBA00070152"/>
    </source>
</evidence>
<dbReference type="PANTHER" id="PTHR45339">
    <property type="entry name" value="HYBRID SIGNAL TRANSDUCTION HISTIDINE KINASE J"/>
    <property type="match status" value="1"/>
</dbReference>
<dbReference type="SMART" id="SM00387">
    <property type="entry name" value="HATPase_c"/>
    <property type="match status" value="1"/>
</dbReference>
<dbReference type="SUPFAM" id="SSF55874">
    <property type="entry name" value="ATPase domain of HSP90 chaperone/DNA topoisomerase II/histidine kinase"/>
    <property type="match status" value="1"/>
</dbReference>
<name>A0A940YD82_9BURK</name>
<protein>
    <recommendedName>
        <fullName evidence="13">Sensory/regulatory protein RpfC</fullName>
        <ecNumber evidence="2">2.7.13.3</ecNumber>
    </recommendedName>
    <alternativeName>
        <fullName evidence="14">Virulence sensor protein BvgS</fullName>
    </alternativeName>
</protein>
<dbReference type="Pfam" id="PF00512">
    <property type="entry name" value="HisKA"/>
    <property type="match status" value="1"/>
</dbReference>
<dbReference type="Gene3D" id="3.30.450.20">
    <property type="entry name" value="PAS domain"/>
    <property type="match status" value="2"/>
</dbReference>
<keyword evidence="6" id="KW-0547">Nucleotide-binding</keyword>
<keyword evidence="3 15" id="KW-0597">Phosphoprotein</keyword>
<dbReference type="FunFam" id="3.30.565.10:FF:000010">
    <property type="entry name" value="Sensor histidine kinase RcsC"/>
    <property type="match status" value="1"/>
</dbReference>
<dbReference type="SUPFAM" id="SSF47384">
    <property type="entry name" value="Homodimeric domain of signal transducing histidine kinase"/>
    <property type="match status" value="1"/>
</dbReference>
<dbReference type="PROSITE" id="PS50109">
    <property type="entry name" value="HIS_KIN"/>
    <property type="match status" value="1"/>
</dbReference>
<evidence type="ECO:0000256" key="11">
    <source>
        <dbReference type="ARBA" id="ARBA00058004"/>
    </source>
</evidence>
<keyword evidence="16" id="KW-1133">Transmembrane helix</keyword>
<dbReference type="CDD" id="cd00082">
    <property type="entry name" value="HisKA"/>
    <property type="match status" value="1"/>
</dbReference>
<evidence type="ECO:0000256" key="7">
    <source>
        <dbReference type="ARBA" id="ARBA00022777"/>
    </source>
</evidence>
<dbReference type="Proteomes" id="UP000676246">
    <property type="component" value="Unassembled WGS sequence"/>
</dbReference>
<dbReference type="Pfam" id="PF00072">
    <property type="entry name" value="Response_reg"/>
    <property type="match status" value="1"/>
</dbReference>
<keyword evidence="16" id="KW-0812">Transmembrane</keyword>
<evidence type="ECO:0000256" key="15">
    <source>
        <dbReference type="PROSITE-ProRule" id="PRU00169"/>
    </source>
</evidence>
<dbReference type="PROSITE" id="PS50110">
    <property type="entry name" value="RESPONSE_REGULATORY"/>
    <property type="match status" value="1"/>
</dbReference>
<dbReference type="CDD" id="cd16922">
    <property type="entry name" value="HATPase_EvgS-ArcB-TorS-like"/>
    <property type="match status" value="1"/>
</dbReference>
<dbReference type="PRINTS" id="PR00344">
    <property type="entry name" value="BCTRLSENSOR"/>
</dbReference>
<reference evidence="19 20" key="1">
    <citation type="submission" date="2021-04" db="EMBL/GenBank/DDBJ databases">
        <title>The genome sequence of Ideonella sp. 3Y2.</title>
        <authorList>
            <person name="Liu Y."/>
        </authorList>
    </citation>
    <scope>NUCLEOTIDE SEQUENCE [LARGE SCALE GENOMIC DNA]</scope>
    <source>
        <strain evidence="19 20">3Y2</strain>
    </source>
</reference>
<evidence type="ECO:0000256" key="9">
    <source>
        <dbReference type="ARBA" id="ARBA00023012"/>
    </source>
</evidence>
<dbReference type="AlphaFoldDB" id="A0A940YD82"/>
<dbReference type="GO" id="GO:0005524">
    <property type="term" value="F:ATP binding"/>
    <property type="evidence" value="ECO:0007669"/>
    <property type="project" value="UniProtKB-KW"/>
</dbReference>
<keyword evidence="5" id="KW-0732">Signal</keyword>
<dbReference type="Pfam" id="PF02518">
    <property type="entry name" value="HATPase_c"/>
    <property type="match status" value="1"/>
</dbReference>
<dbReference type="SUPFAM" id="SSF55785">
    <property type="entry name" value="PYP-like sensor domain (PAS domain)"/>
    <property type="match status" value="1"/>
</dbReference>
<dbReference type="EC" id="2.7.13.3" evidence="2"/>
<dbReference type="SMART" id="SM00448">
    <property type="entry name" value="REC"/>
    <property type="match status" value="1"/>
</dbReference>
<dbReference type="PANTHER" id="PTHR45339:SF1">
    <property type="entry name" value="HYBRID SIGNAL TRANSDUCTION HISTIDINE KINASE J"/>
    <property type="match status" value="1"/>
</dbReference>
<comment type="subunit">
    <text evidence="12">At low DSF concentrations, interacts with RpfF.</text>
</comment>
<dbReference type="CDD" id="cd17546">
    <property type="entry name" value="REC_hyHK_CKI1_RcsC-like"/>
    <property type="match status" value="1"/>
</dbReference>
<dbReference type="CDD" id="cd00130">
    <property type="entry name" value="PAS"/>
    <property type="match status" value="1"/>
</dbReference>
<comment type="caution">
    <text evidence="19">The sequence shown here is derived from an EMBL/GenBank/DDBJ whole genome shotgun (WGS) entry which is preliminary data.</text>
</comment>
<gene>
    <name evidence="19" type="ORF">KAK03_16180</name>
</gene>
<dbReference type="Gene3D" id="3.30.565.10">
    <property type="entry name" value="Histidine kinase-like ATPase, C-terminal domain"/>
    <property type="match status" value="1"/>
</dbReference>
<keyword evidence="9" id="KW-0902">Two-component regulatory system</keyword>
<dbReference type="InterPro" id="IPR003594">
    <property type="entry name" value="HATPase_dom"/>
</dbReference>
<evidence type="ECO:0000256" key="2">
    <source>
        <dbReference type="ARBA" id="ARBA00012438"/>
    </source>
</evidence>
<evidence type="ECO:0000256" key="6">
    <source>
        <dbReference type="ARBA" id="ARBA00022741"/>
    </source>
</evidence>
<dbReference type="SMART" id="SM00388">
    <property type="entry name" value="HisKA"/>
    <property type="match status" value="1"/>
</dbReference>
<evidence type="ECO:0000259" key="17">
    <source>
        <dbReference type="PROSITE" id="PS50109"/>
    </source>
</evidence>
<dbReference type="InterPro" id="IPR001789">
    <property type="entry name" value="Sig_transdc_resp-reg_receiver"/>
</dbReference>
<evidence type="ECO:0000256" key="13">
    <source>
        <dbReference type="ARBA" id="ARBA00068150"/>
    </source>
</evidence>
<evidence type="ECO:0000256" key="5">
    <source>
        <dbReference type="ARBA" id="ARBA00022729"/>
    </source>
</evidence>
<dbReference type="FunFam" id="1.10.287.130:FF:000002">
    <property type="entry name" value="Two-component osmosensing histidine kinase"/>
    <property type="match status" value="1"/>
</dbReference>
<dbReference type="InterPro" id="IPR003661">
    <property type="entry name" value="HisK_dim/P_dom"/>
</dbReference>
<evidence type="ECO:0000256" key="10">
    <source>
        <dbReference type="ARBA" id="ARBA00023026"/>
    </source>
</evidence>
<dbReference type="InterPro" id="IPR036097">
    <property type="entry name" value="HisK_dim/P_sf"/>
</dbReference>
<dbReference type="InterPro" id="IPR004358">
    <property type="entry name" value="Sig_transdc_His_kin-like_C"/>
</dbReference>
<evidence type="ECO:0000256" key="3">
    <source>
        <dbReference type="ARBA" id="ARBA00022553"/>
    </source>
</evidence>
<dbReference type="InterPro" id="IPR035965">
    <property type="entry name" value="PAS-like_dom_sf"/>
</dbReference>
<feature type="transmembrane region" description="Helical" evidence="16">
    <location>
        <begin position="20"/>
        <end position="40"/>
    </location>
</feature>
<keyword evidence="4" id="KW-0808">Transferase</keyword>
<keyword evidence="16" id="KW-0472">Membrane</keyword>
<dbReference type="InterPro" id="IPR000014">
    <property type="entry name" value="PAS"/>
</dbReference>
<organism evidence="19 20">
    <name type="scientific">Ideonella alba</name>
    <dbReference type="NCBI Taxonomy" id="2824118"/>
    <lineage>
        <taxon>Bacteria</taxon>
        <taxon>Pseudomonadati</taxon>
        <taxon>Pseudomonadota</taxon>
        <taxon>Betaproteobacteria</taxon>
        <taxon>Burkholderiales</taxon>
        <taxon>Sphaerotilaceae</taxon>
        <taxon>Ideonella</taxon>
    </lineage>
</organism>
<dbReference type="EMBL" id="JAGQDD010000013">
    <property type="protein sequence ID" value="MBQ0932018.1"/>
    <property type="molecule type" value="Genomic_DNA"/>
</dbReference>
<evidence type="ECO:0000313" key="20">
    <source>
        <dbReference type="Proteomes" id="UP000676246"/>
    </source>
</evidence>
<evidence type="ECO:0000256" key="4">
    <source>
        <dbReference type="ARBA" id="ARBA00022679"/>
    </source>
</evidence>
<dbReference type="SUPFAM" id="SSF52172">
    <property type="entry name" value="CheY-like"/>
    <property type="match status" value="1"/>
</dbReference>
<feature type="domain" description="Response regulatory" evidence="18">
    <location>
        <begin position="715"/>
        <end position="832"/>
    </location>
</feature>
<dbReference type="GO" id="GO:0000155">
    <property type="term" value="F:phosphorelay sensor kinase activity"/>
    <property type="evidence" value="ECO:0007669"/>
    <property type="project" value="InterPro"/>
</dbReference>
<accession>A0A940YD82</accession>
<keyword evidence="10" id="KW-0843">Virulence</keyword>
<dbReference type="Gene3D" id="1.10.287.130">
    <property type="match status" value="1"/>
</dbReference>
<evidence type="ECO:0000256" key="1">
    <source>
        <dbReference type="ARBA" id="ARBA00000085"/>
    </source>
</evidence>
<evidence type="ECO:0000256" key="12">
    <source>
        <dbReference type="ARBA" id="ARBA00064003"/>
    </source>
</evidence>
<dbReference type="CDD" id="cd18773">
    <property type="entry name" value="PDC1_HK_sensor"/>
    <property type="match status" value="1"/>
</dbReference>
<dbReference type="InterPro" id="IPR036890">
    <property type="entry name" value="HATPase_C_sf"/>
</dbReference>
<dbReference type="RefSeq" id="WP_210855230.1">
    <property type="nucleotide sequence ID" value="NZ_JAGQDD010000013.1"/>
</dbReference>
<evidence type="ECO:0000313" key="19">
    <source>
        <dbReference type="EMBL" id="MBQ0932018.1"/>
    </source>
</evidence>
<dbReference type="Pfam" id="PF12860">
    <property type="entry name" value="PAS_7"/>
    <property type="match status" value="1"/>
</dbReference>
<evidence type="ECO:0000256" key="8">
    <source>
        <dbReference type="ARBA" id="ARBA00022840"/>
    </source>
</evidence>
<feature type="domain" description="Histidine kinase" evidence="17">
    <location>
        <begin position="471"/>
        <end position="692"/>
    </location>
</feature>
<keyword evidence="8" id="KW-0067">ATP-binding</keyword>
<dbReference type="InterPro" id="IPR011006">
    <property type="entry name" value="CheY-like_superfamily"/>
</dbReference>
<keyword evidence="20" id="KW-1185">Reference proteome</keyword>
<evidence type="ECO:0000256" key="16">
    <source>
        <dbReference type="SAM" id="Phobius"/>
    </source>
</evidence>
<dbReference type="Gene3D" id="3.40.50.2300">
    <property type="match status" value="1"/>
</dbReference>